<evidence type="ECO:0000256" key="1">
    <source>
        <dbReference type="ARBA" id="ARBA00010699"/>
    </source>
</evidence>
<evidence type="ECO:0000256" key="2">
    <source>
        <dbReference type="ARBA" id="ARBA00012261"/>
    </source>
</evidence>
<evidence type="ECO:0000256" key="4">
    <source>
        <dbReference type="ARBA" id="ARBA00022917"/>
    </source>
</evidence>
<dbReference type="NCBIfam" id="TIGR00460">
    <property type="entry name" value="fmt"/>
    <property type="match status" value="1"/>
</dbReference>
<feature type="domain" description="Formyl transferase C-terminal" evidence="7">
    <location>
        <begin position="201"/>
        <end position="295"/>
    </location>
</feature>
<keyword evidence="3 5" id="KW-0808">Transferase</keyword>
<feature type="domain" description="Formyl transferase N-terminal" evidence="6">
    <location>
        <begin position="3"/>
        <end position="179"/>
    </location>
</feature>
<dbReference type="GO" id="GO:0004479">
    <property type="term" value="F:methionyl-tRNA formyltransferase activity"/>
    <property type="evidence" value="ECO:0007669"/>
    <property type="project" value="UniProtKB-UniRule"/>
</dbReference>
<protein>
    <recommendedName>
        <fullName evidence="2 5">Methionyl-tRNA formyltransferase</fullName>
        <ecNumber evidence="2 5">2.1.2.9</ecNumber>
    </recommendedName>
</protein>
<dbReference type="Gene3D" id="3.40.50.12230">
    <property type="match status" value="1"/>
</dbReference>
<comment type="catalytic activity">
    <reaction evidence="5">
        <text>L-methionyl-tRNA(fMet) + (6R)-10-formyltetrahydrofolate = N-formyl-L-methionyl-tRNA(fMet) + (6S)-5,6,7,8-tetrahydrofolate + H(+)</text>
        <dbReference type="Rhea" id="RHEA:24380"/>
        <dbReference type="Rhea" id="RHEA-COMP:9952"/>
        <dbReference type="Rhea" id="RHEA-COMP:9953"/>
        <dbReference type="ChEBI" id="CHEBI:15378"/>
        <dbReference type="ChEBI" id="CHEBI:57453"/>
        <dbReference type="ChEBI" id="CHEBI:78530"/>
        <dbReference type="ChEBI" id="CHEBI:78844"/>
        <dbReference type="ChEBI" id="CHEBI:195366"/>
        <dbReference type="EC" id="2.1.2.9"/>
    </reaction>
</comment>
<dbReference type="eggNOG" id="COG0223">
    <property type="taxonomic scope" value="Bacteria"/>
</dbReference>
<reference evidence="8 9" key="1">
    <citation type="journal article" date="2012" name="Stand. Genomic Sci.">
        <title>Complete genome sequence of the sulfur compounds oxidizing chemolithoautotroph Sulfuricurvum kujiense type strain (YK-1(T)).</title>
        <authorList>
            <person name="Han C."/>
            <person name="Kotsyurbenko O."/>
            <person name="Chertkov O."/>
            <person name="Held B."/>
            <person name="Lapidus A."/>
            <person name="Nolan M."/>
            <person name="Lucas S."/>
            <person name="Hammon N."/>
            <person name="Deshpande S."/>
            <person name="Cheng J.F."/>
            <person name="Tapia R."/>
            <person name="Goodwin L.A."/>
            <person name="Pitluck S."/>
            <person name="Liolios K."/>
            <person name="Pagani I."/>
            <person name="Ivanova N."/>
            <person name="Mavromatis K."/>
            <person name="Mikhailova N."/>
            <person name="Pati A."/>
            <person name="Chen A."/>
            <person name="Palaniappan K."/>
            <person name="Land M."/>
            <person name="Hauser L."/>
            <person name="Chang Y.J."/>
            <person name="Jeffries C.D."/>
            <person name="Brambilla E.M."/>
            <person name="Rohde M."/>
            <person name="Spring S."/>
            <person name="Sikorski J."/>
            <person name="Goker M."/>
            <person name="Woyke T."/>
            <person name="Bristow J."/>
            <person name="Eisen J.A."/>
            <person name="Markowitz V."/>
            <person name="Hugenholtz P."/>
            <person name="Kyrpides N.C."/>
            <person name="Klenk H.P."/>
            <person name="Detter J.C."/>
        </authorList>
    </citation>
    <scope>NUCLEOTIDE SEQUENCE [LARGE SCALE GENOMIC DNA]</scope>
    <source>
        <strain evidence="9">ATCC BAA-921 / DSM 16994 / JCM 11577 / YK-1</strain>
    </source>
</reference>
<dbReference type="STRING" id="709032.Sulku_0750"/>
<dbReference type="SUPFAM" id="SSF50486">
    <property type="entry name" value="FMT C-terminal domain-like"/>
    <property type="match status" value="1"/>
</dbReference>
<dbReference type="HOGENOM" id="CLU_033347_1_1_7"/>
<dbReference type="CDD" id="cd08704">
    <property type="entry name" value="Met_tRNA_FMT_C"/>
    <property type="match status" value="1"/>
</dbReference>
<evidence type="ECO:0000256" key="3">
    <source>
        <dbReference type="ARBA" id="ARBA00022679"/>
    </source>
</evidence>
<sequence>MTRVIFMGTPDYAESILEALITADDIEVVAVYTQPDKPVGRKAVLTPPVVKVLAEKANIPVKQPTRLRDEEVVTDLRSIPCDLIIVAAYGQILPKAVLEHAPCINLHASILPQYRGASPIQQSLLNNDSQSGVTAMWMDEGLDTGAIIKIETLEIGADEMVESLYKRLTDSAVRLTLDVIRHWDRRSAIKQNDAEATYCKKILKSDGLIDFSDACEIYNRYRAFTPWPGIFTESGLKIKEMRLEDESSSGEAGVISRIDKEGVVVQCKKGSLKITRVQAPSKQETSVVDYLNGKRIGCGYPLV</sequence>
<proteinExistence type="inferred from homology"/>
<dbReference type="KEGG" id="sku:Sulku_0750"/>
<dbReference type="PANTHER" id="PTHR11138">
    <property type="entry name" value="METHIONYL-TRNA FORMYLTRANSFERASE"/>
    <property type="match status" value="1"/>
</dbReference>
<dbReference type="EMBL" id="CP002355">
    <property type="protein sequence ID" value="ADR33416.1"/>
    <property type="molecule type" value="Genomic_DNA"/>
</dbReference>
<evidence type="ECO:0000313" key="9">
    <source>
        <dbReference type="Proteomes" id="UP000008721"/>
    </source>
</evidence>
<dbReference type="InterPro" id="IPR044135">
    <property type="entry name" value="Met-tRNA-FMT_C"/>
</dbReference>
<dbReference type="SUPFAM" id="SSF53328">
    <property type="entry name" value="Formyltransferase"/>
    <property type="match status" value="1"/>
</dbReference>
<gene>
    <name evidence="5" type="primary">fmt</name>
    <name evidence="8" type="ordered locus">Sulku_0750</name>
</gene>
<name>E4U1I0_SULKY</name>
<dbReference type="AlphaFoldDB" id="E4U1I0"/>
<dbReference type="Pfam" id="PF02911">
    <property type="entry name" value="Formyl_trans_C"/>
    <property type="match status" value="1"/>
</dbReference>
<evidence type="ECO:0000313" key="8">
    <source>
        <dbReference type="EMBL" id="ADR33416.1"/>
    </source>
</evidence>
<dbReference type="EC" id="2.1.2.9" evidence="2 5"/>
<dbReference type="OrthoDB" id="9802815at2"/>
<keyword evidence="9" id="KW-1185">Reference proteome</keyword>
<dbReference type="Pfam" id="PF00551">
    <property type="entry name" value="Formyl_trans_N"/>
    <property type="match status" value="1"/>
</dbReference>
<dbReference type="PANTHER" id="PTHR11138:SF5">
    <property type="entry name" value="METHIONYL-TRNA FORMYLTRANSFERASE, MITOCHONDRIAL"/>
    <property type="match status" value="1"/>
</dbReference>
<organism evidence="8 9">
    <name type="scientific">Sulfuricurvum kujiense (strain ATCC BAA-921 / DSM 16994 / JCM 11577 / YK-1)</name>
    <dbReference type="NCBI Taxonomy" id="709032"/>
    <lineage>
        <taxon>Bacteria</taxon>
        <taxon>Pseudomonadati</taxon>
        <taxon>Campylobacterota</taxon>
        <taxon>Epsilonproteobacteria</taxon>
        <taxon>Campylobacterales</taxon>
        <taxon>Sulfurimonadaceae</taxon>
        <taxon>Sulfuricurvum</taxon>
    </lineage>
</organism>
<dbReference type="InterPro" id="IPR041711">
    <property type="entry name" value="Met-tRNA-FMT_N"/>
</dbReference>
<evidence type="ECO:0000256" key="5">
    <source>
        <dbReference type="HAMAP-Rule" id="MF_00182"/>
    </source>
</evidence>
<dbReference type="InterPro" id="IPR005794">
    <property type="entry name" value="Fmt"/>
</dbReference>
<dbReference type="InterPro" id="IPR005793">
    <property type="entry name" value="Formyl_trans_C"/>
</dbReference>
<evidence type="ECO:0000259" key="6">
    <source>
        <dbReference type="Pfam" id="PF00551"/>
    </source>
</evidence>
<dbReference type="CDD" id="cd08646">
    <property type="entry name" value="FMT_core_Met-tRNA-FMT_N"/>
    <property type="match status" value="1"/>
</dbReference>
<comment type="similarity">
    <text evidence="1 5">Belongs to the Fmt family.</text>
</comment>
<dbReference type="InterPro" id="IPR036477">
    <property type="entry name" value="Formyl_transf_N_sf"/>
</dbReference>
<evidence type="ECO:0000259" key="7">
    <source>
        <dbReference type="Pfam" id="PF02911"/>
    </source>
</evidence>
<dbReference type="Proteomes" id="UP000008721">
    <property type="component" value="Chromosome"/>
</dbReference>
<dbReference type="InterPro" id="IPR011034">
    <property type="entry name" value="Formyl_transferase-like_C_sf"/>
</dbReference>
<dbReference type="GO" id="GO:0005829">
    <property type="term" value="C:cytosol"/>
    <property type="evidence" value="ECO:0007669"/>
    <property type="project" value="TreeGrafter"/>
</dbReference>
<dbReference type="HAMAP" id="MF_00182">
    <property type="entry name" value="Formyl_trans"/>
    <property type="match status" value="1"/>
</dbReference>
<accession>E4U1I0</accession>
<feature type="binding site" evidence="5">
    <location>
        <begin position="109"/>
        <end position="112"/>
    </location>
    <ligand>
        <name>(6S)-5,6,7,8-tetrahydrofolate</name>
        <dbReference type="ChEBI" id="CHEBI:57453"/>
    </ligand>
</feature>
<keyword evidence="4 5" id="KW-0648">Protein biosynthesis</keyword>
<dbReference type="RefSeq" id="WP_013459613.1">
    <property type="nucleotide sequence ID" value="NC_014762.1"/>
</dbReference>
<dbReference type="InterPro" id="IPR002376">
    <property type="entry name" value="Formyl_transf_N"/>
</dbReference>
<comment type="function">
    <text evidence="5">Attaches a formyl group to the free amino group of methionyl-tRNA(fMet). The formyl group appears to play a dual role in the initiator identity of N-formylmethionyl-tRNA by promoting its recognition by IF2 and preventing the misappropriation of this tRNA by the elongation apparatus.</text>
</comment>